<dbReference type="Proteomes" id="UP000761534">
    <property type="component" value="Unassembled WGS sequence"/>
</dbReference>
<gene>
    <name evidence="2" type="ORF">TRICI_002322</name>
</gene>
<protein>
    <submittedName>
        <fullName evidence="2">Uncharacterized protein</fullName>
    </submittedName>
</protein>
<dbReference type="SUPFAM" id="SSF142338">
    <property type="entry name" value="CofD-like"/>
    <property type="match status" value="1"/>
</dbReference>
<dbReference type="Gene3D" id="3.40.50.10680">
    <property type="entry name" value="CofD-like domains"/>
    <property type="match status" value="1"/>
</dbReference>
<dbReference type="InterPro" id="IPR038136">
    <property type="entry name" value="CofD-like_dom_sf"/>
</dbReference>
<name>A0A6A1LPS9_9ASCO</name>
<dbReference type="EMBL" id="SWFS01000160">
    <property type="protein sequence ID" value="KAA8915517.1"/>
    <property type="molecule type" value="Genomic_DNA"/>
</dbReference>
<dbReference type="PANTHER" id="PTHR31240:SF0">
    <property type="entry name" value="MATERNAL EFFECT EMBRYO ARREST 18"/>
    <property type="match status" value="1"/>
</dbReference>
<reference evidence="2" key="1">
    <citation type="journal article" date="2019" name="G3 (Bethesda)">
        <title>Genome Assemblies of Two Rare Opportunistic Yeast Pathogens: Diutina rugosa (syn. Candida rugosa) and Trichomonascus ciferrii (syn. Candida ciferrii).</title>
        <authorList>
            <person name="Mixao V."/>
            <person name="Saus E."/>
            <person name="Hansen A.P."/>
            <person name="Lass-Florl C."/>
            <person name="Gabaldon T."/>
        </authorList>
    </citation>
    <scope>NUCLEOTIDE SEQUENCE</scope>
    <source>
        <strain evidence="2">CBS 4856</strain>
    </source>
</reference>
<comment type="caution">
    <text evidence="2">The sequence shown here is derived from an EMBL/GenBank/DDBJ whole genome shotgun (WGS) entry which is preliminary data.</text>
</comment>
<dbReference type="InterPro" id="IPR002882">
    <property type="entry name" value="CofD"/>
</dbReference>
<feature type="compositionally biased region" description="Low complexity" evidence="1">
    <location>
        <begin position="227"/>
        <end position="239"/>
    </location>
</feature>
<sequence>MKVVVISGGTATNSLVPLFSSLCSELTYILPISDNGGSTSELMRVIGGPAIGDLRSRITRLISNSSPGTERGLYNLFTYRLRGDYEAAKHEWGQIVDGTHSLWSAIPSQVKELVRPFFVEVNGELLKRLRPGKEFRYEEASVGNLFLTGARIFCGSLDSAIELMLRISRVPNSINVLPAMNTNFSHHISALLQNGTTITGQSQISHPSALAPHADIDSESVTPQPQPQAQPQSTAASPAAHRRNSLDNMSPIDDEDAQLPFTHPDLKHSQLHFSKLSNEPLPSPIQRIHYINPYGHEIHPRASQRVISSICDASMVVYSIGSLYTSTIPIVILKGVSSALKVCQKKVFLLNGTPDRETGGMDAEAYVNAVISACEYSGSRYTSVKEQPFITHLVYLVNSAIPVQEHILHNNYGIKPLPVTPDPENPTRYDQNDLSRVLHQIAQS</sequence>
<feature type="region of interest" description="Disordered" evidence="1">
    <location>
        <begin position="199"/>
        <end position="261"/>
    </location>
</feature>
<dbReference type="VEuPathDB" id="FungiDB:TRICI_002322"/>
<dbReference type="AlphaFoldDB" id="A0A6A1LPS9"/>
<dbReference type="CDD" id="cd07187">
    <property type="entry name" value="YvcK_like"/>
    <property type="match status" value="1"/>
</dbReference>
<proteinExistence type="predicted"/>
<dbReference type="OrthoDB" id="10267139at2759"/>
<dbReference type="PANTHER" id="PTHR31240">
    <property type="entry name" value="MATERNAL EFFECT EMBRYO ARREST 18"/>
    <property type="match status" value="1"/>
</dbReference>
<organism evidence="2 3">
    <name type="scientific">Trichomonascus ciferrii</name>
    <dbReference type="NCBI Taxonomy" id="44093"/>
    <lineage>
        <taxon>Eukaryota</taxon>
        <taxon>Fungi</taxon>
        <taxon>Dikarya</taxon>
        <taxon>Ascomycota</taxon>
        <taxon>Saccharomycotina</taxon>
        <taxon>Dipodascomycetes</taxon>
        <taxon>Dipodascales</taxon>
        <taxon>Trichomonascaceae</taxon>
        <taxon>Trichomonascus</taxon>
        <taxon>Trichomonascus ciferrii complex</taxon>
    </lineage>
</organism>
<dbReference type="Pfam" id="PF01933">
    <property type="entry name" value="CofD"/>
    <property type="match status" value="1"/>
</dbReference>
<evidence type="ECO:0000313" key="2">
    <source>
        <dbReference type="EMBL" id="KAA8915517.1"/>
    </source>
</evidence>
<keyword evidence="3" id="KW-1185">Reference proteome</keyword>
<accession>A0A6A1LPS9</accession>
<evidence type="ECO:0000313" key="3">
    <source>
        <dbReference type="Proteomes" id="UP000761534"/>
    </source>
</evidence>
<dbReference type="GO" id="GO:0043743">
    <property type="term" value="F:LPPG:FO 2-phospho-L-lactate transferase activity"/>
    <property type="evidence" value="ECO:0007669"/>
    <property type="project" value="InterPro"/>
</dbReference>
<evidence type="ECO:0000256" key="1">
    <source>
        <dbReference type="SAM" id="MobiDB-lite"/>
    </source>
</evidence>